<keyword evidence="2" id="KW-0812">Transmembrane</keyword>
<accession>A0A0F9ZJ80</accession>
<proteinExistence type="predicted"/>
<evidence type="ECO:0000313" key="4">
    <source>
        <dbReference type="EMBL" id="KKP44273.1"/>
    </source>
</evidence>
<evidence type="ECO:0000256" key="1">
    <source>
        <dbReference type="SAM" id="MobiDB-lite"/>
    </source>
</evidence>
<keyword evidence="2" id="KW-0472">Membrane</keyword>
<feature type="region of interest" description="Disordered" evidence="1">
    <location>
        <begin position="114"/>
        <end position="134"/>
    </location>
</feature>
<protein>
    <recommendedName>
        <fullName evidence="3">Baseplate protein J-like barrel domain-containing protein</fullName>
    </recommendedName>
</protein>
<dbReference type="Pfam" id="PF04865">
    <property type="entry name" value="Baseplate_J"/>
    <property type="match status" value="1"/>
</dbReference>
<name>A0A0F9ZJ80_9BACT</name>
<dbReference type="InterPro" id="IPR006949">
    <property type="entry name" value="Barrel_Baseplate_J-like"/>
</dbReference>
<dbReference type="AlphaFoldDB" id="A0A0F9ZJ80"/>
<evidence type="ECO:0000256" key="2">
    <source>
        <dbReference type="SAM" id="Phobius"/>
    </source>
</evidence>
<feature type="transmembrane region" description="Helical" evidence="2">
    <location>
        <begin position="216"/>
        <end position="238"/>
    </location>
</feature>
<evidence type="ECO:0000313" key="5">
    <source>
        <dbReference type="Proteomes" id="UP000034302"/>
    </source>
</evidence>
<organism evidence="4 5">
    <name type="scientific">candidate division WS6 bacterium GW2011_GWC1_33_20</name>
    <dbReference type="NCBI Taxonomy" id="1619089"/>
    <lineage>
        <taxon>Bacteria</taxon>
        <taxon>Candidatus Dojkabacteria</taxon>
    </lineage>
</organism>
<gene>
    <name evidence="4" type="ORF">UR34_C0004G0014</name>
</gene>
<dbReference type="Proteomes" id="UP000034302">
    <property type="component" value="Unassembled WGS sequence"/>
</dbReference>
<reference evidence="4 5" key="1">
    <citation type="journal article" date="2015" name="Nature">
        <title>rRNA introns, odd ribosomes, and small enigmatic genomes across a large radiation of phyla.</title>
        <authorList>
            <person name="Brown C.T."/>
            <person name="Hug L.A."/>
            <person name="Thomas B.C."/>
            <person name="Sharon I."/>
            <person name="Castelle C.J."/>
            <person name="Singh A."/>
            <person name="Wilkins M.J."/>
            <person name="Williams K.H."/>
            <person name="Banfield J.F."/>
        </authorList>
    </citation>
    <scope>NUCLEOTIDE SEQUENCE [LARGE SCALE GENOMIC DNA]</scope>
</reference>
<sequence length="609" mass="67881">MEEKINTSKIVIEDGHELTDVVRNIHKSKAERIILTFTDHTDLLISPINLRVLQETATREGKLLIAQIIQNPTGIRNSKLAGIKVIDSPSNPTEDDWRDAFEISESKRKEILEKKKEKVSTQTSTTKTKESFEERVNTAISKKQNGDYIDRRGVKSEPSFISIDQDLHQEEEVNPEIAGKDFSSLQNVAINNVTTPLPRKKVFELIKNIKLDKKKVLKLVLFVLLPLLLISGSAFAVYNQIGTVAKVKIFVESKPVEVEMIFTGKEGIEEIDFENLEIPIKKEEATKSLSDSITATGKAFRGTKAKGVVKITYYLGESCTTDTPKIVLGAGHIVSTTEYSYKLTTGVELTCNLISDDITVEAVEIGEQYNIPSGKSFSIQNQPKVTVYALNAAAFTGGTKEEYTVLSQQDVDNAVEQLSTTAIEEVKSELRESGKGWAIIEDTIISAVDKASIKTDKSVGAEASIVNLDLTIKGTATYYFTDNLNEGLTTILREEAEDKNLFESDKDVELVLGDEIDKSLTVEESDKDVVKIKLVAKSTIKPKIEKTVLENTLRGMAWDEGINYINNLKYAERKAVITFLPQKYPTFLKRFPDRKGGVMIEIQELEVQE</sequence>
<evidence type="ECO:0000259" key="3">
    <source>
        <dbReference type="Pfam" id="PF04865"/>
    </source>
</evidence>
<comment type="caution">
    <text evidence="4">The sequence shown here is derived from an EMBL/GenBank/DDBJ whole genome shotgun (WGS) entry which is preliminary data.</text>
</comment>
<feature type="domain" description="Baseplate protein J-like barrel" evidence="3">
    <location>
        <begin position="321"/>
        <end position="398"/>
    </location>
</feature>
<dbReference type="EMBL" id="LBOV01000004">
    <property type="protein sequence ID" value="KKP44273.1"/>
    <property type="molecule type" value="Genomic_DNA"/>
</dbReference>
<keyword evidence="2" id="KW-1133">Transmembrane helix</keyword>